<dbReference type="SUPFAM" id="SSF56801">
    <property type="entry name" value="Acetyl-CoA synthetase-like"/>
    <property type="match status" value="1"/>
</dbReference>
<dbReference type="Proteomes" id="UP000558997">
    <property type="component" value="Unassembled WGS sequence"/>
</dbReference>
<dbReference type="AlphaFoldDB" id="A0A841DGZ8"/>
<proteinExistence type="predicted"/>
<name>A0A841DGZ8_9ACTN</name>
<dbReference type="PANTHER" id="PTHR45527:SF1">
    <property type="entry name" value="FATTY ACID SYNTHASE"/>
    <property type="match status" value="1"/>
</dbReference>
<dbReference type="Gene3D" id="3.40.50.12780">
    <property type="entry name" value="N-terminal domain of ligase-like"/>
    <property type="match status" value="1"/>
</dbReference>
<dbReference type="RefSeq" id="WP_184831938.1">
    <property type="nucleotide sequence ID" value="NZ_BAAAVN010000011.1"/>
</dbReference>
<evidence type="ECO:0000313" key="2">
    <source>
        <dbReference type="EMBL" id="MBB5977793.1"/>
    </source>
</evidence>
<dbReference type="GO" id="GO:0031177">
    <property type="term" value="F:phosphopantetheine binding"/>
    <property type="evidence" value="ECO:0007669"/>
    <property type="project" value="TreeGrafter"/>
</dbReference>
<sequence>MTTPGDLFESVASSAAAAGSIRAVGGAADLSYSELVSVIASGAKALSGSASGRAAVAVEVRSRKNQWEALLIAAAADRTSVPIDNAWPAAQLRSAVAAAGCGIVITDAPADSRLAQVSGPSLHWQSLGDRLWAAGLAGNDDVDVSDDLYVLHTSGSTGRPKGVLMPAAAALAHAESVVDWLEITADDHVLQFASMVFDTSQEEIWPTLLAGAQLVTMDAELPGFSRLVRTIAAARVSVLELPTGYWRAWAAGIRNLAISLPSLRLVVIGGEAAFARDATTWRSGPLGHVRLINSYGPTEAGITTTGYEVPPEFADQSLAPLPIGFGLPSRVLRVQADDEGRDELLIGGPTLARGYLERPEETARAFVEFEDQRFYRSGDVVQRGSGGLLTFHGRRDRQVKIRGSRVELDAVEAQLRCLQGVADAQVLAGRSVRGDTELVALLATADGAPLAVDGVRAELGGTVADPMIPRRFYTVPKLPRTAAGKPDISWGRELAAEVFVGLDFAQ</sequence>
<dbReference type="GO" id="GO:0043041">
    <property type="term" value="P:amino acid activation for nonribosomal peptide biosynthetic process"/>
    <property type="evidence" value="ECO:0007669"/>
    <property type="project" value="TreeGrafter"/>
</dbReference>
<dbReference type="InterPro" id="IPR020845">
    <property type="entry name" value="AMP-binding_CS"/>
</dbReference>
<dbReference type="InterPro" id="IPR045851">
    <property type="entry name" value="AMP-bd_C_sf"/>
</dbReference>
<keyword evidence="3" id="KW-1185">Reference proteome</keyword>
<feature type="domain" description="AMP-dependent synthetase/ligase" evidence="1">
    <location>
        <begin position="20"/>
        <end position="356"/>
    </location>
</feature>
<dbReference type="PROSITE" id="PS00455">
    <property type="entry name" value="AMP_BINDING"/>
    <property type="match status" value="1"/>
</dbReference>
<comment type="caution">
    <text evidence="2">The sequence shown here is derived from an EMBL/GenBank/DDBJ whole genome shotgun (WGS) entry which is preliminary data.</text>
</comment>
<evidence type="ECO:0000259" key="1">
    <source>
        <dbReference type="Pfam" id="PF00501"/>
    </source>
</evidence>
<dbReference type="PANTHER" id="PTHR45527">
    <property type="entry name" value="NONRIBOSOMAL PEPTIDE SYNTHETASE"/>
    <property type="match status" value="1"/>
</dbReference>
<gene>
    <name evidence="2" type="ORF">HDA44_001134</name>
</gene>
<accession>A0A841DGZ8</accession>
<dbReference type="GO" id="GO:0044550">
    <property type="term" value="P:secondary metabolite biosynthetic process"/>
    <property type="evidence" value="ECO:0007669"/>
    <property type="project" value="TreeGrafter"/>
</dbReference>
<dbReference type="EMBL" id="JACHNF010000001">
    <property type="protein sequence ID" value="MBB5977793.1"/>
    <property type="molecule type" value="Genomic_DNA"/>
</dbReference>
<dbReference type="Pfam" id="PF00501">
    <property type="entry name" value="AMP-binding"/>
    <property type="match status" value="1"/>
</dbReference>
<dbReference type="InterPro" id="IPR042099">
    <property type="entry name" value="ANL_N_sf"/>
</dbReference>
<dbReference type="InterPro" id="IPR000873">
    <property type="entry name" value="AMP-dep_synth/lig_dom"/>
</dbReference>
<dbReference type="Gene3D" id="3.30.300.30">
    <property type="match status" value="1"/>
</dbReference>
<evidence type="ECO:0000313" key="3">
    <source>
        <dbReference type="Proteomes" id="UP000558997"/>
    </source>
</evidence>
<dbReference type="GO" id="GO:0005737">
    <property type="term" value="C:cytoplasm"/>
    <property type="evidence" value="ECO:0007669"/>
    <property type="project" value="TreeGrafter"/>
</dbReference>
<protein>
    <submittedName>
        <fullName evidence="2">Amino acid adenylation domain-containing protein</fullName>
    </submittedName>
</protein>
<reference evidence="2 3" key="1">
    <citation type="submission" date="2020-08" db="EMBL/GenBank/DDBJ databases">
        <title>Sequencing the genomes of 1000 actinobacteria strains.</title>
        <authorList>
            <person name="Klenk H.-P."/>
        </authorList>
    </citation>
    <scope>NUCLEOTIDE SEQUENCE [LARGE SCALE GENOMIC DNA]</scope>
    <source>
        <strain evidence="2 3">DSM 17294</strain>
    </source>
</reference>
<organism evidence="2 3">
    <name type="scientific">Kribbella solani</name>
    <dbReference type="NCBI Taxonomy" id="236067"/>
    <lineage>
        <taxon>Bacteria</taxon>
        <taxon>Bacillati</taxon>
        <taxon>Actinomycetota</taxon>
        <taxon>Actinomycetes</taxon>
        <taxon>Propionibacteriales</taxon>
        <taxon>Kribbellaceae</taxon>
        <taxon>Kribbella</taxon>
    </lineage>
</organism>